<reference evidence="4" key="2">
    <citation type="submission" date="2018-08" db="UniProtKB">
        <authorList>
            <consortium name="EnsemblPlants"/>
        </authorList>
    </citation>
    <scope>IDENTIFICATION</scope>
    <source>
        <strain evidence="4">Yugu1</strain>
    </source>
</reference>
<dbReference type="AlphaFoldDB" id="K3ZZA0"/>
<dbReference type="InterPro" id="IPR045005">
    <property type="entry name" value="BPM1-6"/>
</dbReference>
<dbReference type="GO" id="GO:0016567">
    <property type="term" value="P:protein ubiquitination"/>
    <property type="evidence" value="ECO:0007669"/>
    <property type="project" value="InterPro"/>
</dbReference>
<dbReference type="PROSITE" id="PS50097">
    <property type="entry name" value="BTB"/>
    <property type="match status" value="1"/>
</dbReference>
<evidence type="ECO:0000256" key="1">
    <source>
        <dbReference type="ARBA" id="ARBA00004906"/>
    </source>
</evidence>
<protein>
    <recommendedName>
        <fullName evidence="3">BTB domain-containing protein</fullName>
    </recommendedName>
</protein>
<name>K3ZZA0_SETIT</name>
<dbReference type="CDD" id="cd00121">
    <property type="entry name" value="MATH"/>
    <property type="match status" value="1"/>
</dbReference>
<comment type="similarity">
    <text evidence="2">Belongs to the Tdpoz family.</text>
</comment>
<dbReference type="InterPro" id="IPR000210">
    <property type="entry name" value="BTB/POZ_dom"/>
</dbReference>
<accession>K3ZZA0</accession>
<dbReference type="Gene3D" id="6.10.250.3030">
    <property type="match status" value="1"/>
</dbReference>
<evidence type="ECO:0000313" key="4">
    <source>
        <dbReference type="EnsemblPlants" id="KQL26480"/>
    </source>
</evidence>
<feature type="domain" description="BTB" evidence="3">
    <location>
        <begin position="194"/>
        <end position="269"/>
    </location>
</feature>
<dbReference type="SMART" id="SM00225">
    <property type="entry name" value="BTB"/>
    <property type="match status" value="1"/>
</dbReference>
<dbReference type="OMA" id="AGACREW"/>
<dbReference type="InterPro" id="IPR011333">
    <property type="entry name" value="SKP1/BTB/POZ_sf"/>
</dbReference>
<evidence type="ECO:0000259" key="3">
    <source>
        <dbReference type="PROSITE" id="PS50097"/>
    </source>
</evidence>
<dbReference type="Gene3D" id="3.30.710.10">
    <property type="entry name" value="Potassium Channel Kv1.1, Chain A"/>
    <property type="match status" value="1"/>
</dbReference>
<dbReference type="SUPFAM" id="SSF54695">
    <property type="entry name" value="POZ domain"/>
    <property type="match status" value="1"/>
</dbReference>
<dbReference type="InParanoid" id="K3ZZA0"/>
<proteinExistence type="inferred from homology"/>
<dbReference type="Pfam" id="PF00651">
    <property type="entry name" value="BTB"/>
    <property type="match status" value="1"/>
</dbReference>
<keyword evidence="5" id="KW-1185">Reference proteome</keyword>
<dbReference type="InterPro" id="IPR008974">
    <property type="entry name" value="TRAF-like"/>
</dbReference>
<gene>
    <name evidence="4" type="primary">LOC105913820</name>
</gene>
<dbReference type="Proteomes" id="UP000004995">
    <property type="component" value="Unassembled WGS sequence"/>
</dbReference>
<dbReference type="EnsemblPlants" id="KQL26480">
    <property type="protein sequence ID" value="KQL26480"/>
    <property type="gene ID" value="SETIT_031932mg"/>
</dbReference>
<dbReference type="Gene3D" id="2.60.210.10">
    <property type="entry name" value="Apoptosis, Tumor Necrosis Factor Receptor Associated Protein 2, Chain A"/>
    <property type="match status" value="1"/>
</dbReference>
<dbReference type="Gramene" id="KQL26480">
    <property type="protein sequence ID" value="KQL26480"/>
    <property type="gene ID" value="SETIT_031932mg"/>
</dbReference>
<evidence type="ECO:0000256" key="2">
    <source>
        <dbReference type="ARBA" id="ARBA00010846"/>
    </source>
</evidence>
<comment type="pathway">
    <text evidence="1">Protein modification; protein ubiquitination.</text>
</comment>
<reference evidence="5" key="1">
    <citation type="journal article" date="2012" name="Nat. Biotechnol.">
        <title>Reference genome sequence of the model plant Setaria.</title>
        <authorList>
            <person name="Bennetzen J.L."/>
            <person name="Schmutz J."/>
            <person name="Wang H."/>
            <person name="Percifield R."/>
            <person name="Hawkins J."/>
            <person name="Pontaroli A.C."/>
            <person name="Estep M."/>
            <person name="Feng L."/>
            <person name="Vaughn J.N."/>
            <person name="Grimwood J."/>
            <person name="Jenkins J."/>
            <person name="Barry K."/>
            <person name="Lindquist E."/>
            <person name="Hellsten U."/>
            <person name="Deshpande S."/>
            <person name="Wang X."/>
            <person name="Wu X."/>
            <person name="Mitros T."/>
            <person name="Triplett J."/>
            <person name="Yang X."/>
            <person name="Ye C.Y."/>
            <person name="Mauro-Herrera M."/>
            <person name="Wang L."/>
            <person name="Li P."/>
            <person name="Sharma M."/>
            <person name="Sharma R."/>
            <person name="Ronald P.C."/>
            <person name="Panaud O."/>
            <person name="Kellogg E.A."/>
            <person name="Brutnell T.P."/>
            <person name="Doust A.N."/>
            <person name="Tuskan G.A."/>
            <person name="Rokhsar D."/>
            <person name="Devos K.M."/>
        </authorList>
    </citation>
    <scope>NUCLEOTIDE SEQUENCE [LARGE SCALE GENOMIC DNA]</scope>
    <source>
        <strain evidence="5">cv. Yugu1</strain>
    </source>
</reference>
<organism evidence="4 5">
    <name type="scientific">Setaria italica</name>
    <name type="common">Foxtail millet</name>
    <name type="synonym">Panicum italicum</name>
    <dbReference type="NCBI Taxonomy" id="4555"/>
    <lineage>
        <taxon>Eukaryota</taxon>
        <taxon>Viridiplantae</taxon>
        <taxon>Streptophyta</taxon>
        <taxon>Embryophyta</taxon>
        <taxon>Tracheophyta</taxon>
        <taxon>Spermatophyta</taxon>
        <taxon>Magnoliopsida</taxon>
        <taxon>Liliopsida</taxon>
        <taxon>Poales</taxon>
        <taxon>Poaceae</taxon>
        <taxon>PACMAD clade</taxon>
        <taxon>Panicoideae</taxon>
        <taxon>Panicodae</taxon>
        <taxon>Paniceae</taxon>
        <taxon>Cenchrinae</taxon>
        <taxon>Setaria</taxon>
    </lineage>
</organism>
<dbReference type="SUPFAM" id="SSF49599">
    <property type="entry name" value="TRAF domain-like"/>
    <property type="match status" value="1"/>
</dbReference>
<dbReference type="PANTHER" id="PTHR26379:SF518">
    <property type="entry name" value="BTB DOMAIN-CONTAINING PROTEIN"/>
    <property type="match status" value="1"/>
</dbReference>
<dbReference type="PANTHER" id="PTHR26379">
    <property type="entry name" value="BTB/POZ AND MATH DOMAIN-CONTAINING PROTEIN 1"/>
    <property type="match status" value="1"/>
</dbReference>
<dbReference type="EMBL" id="AGNK02001320">
    <property type="status" value="NOT_ANNOTATED_CDS"/>
    <property type="molecule type" value="Genomic_DNA"/>
</dbReference>
<sequence>MASASDRGKPSSSASSIVADKSVGYHDLKIDGCALTVGTPTERLIKSCPFTVGGHRWRIWFYPFGGLLGYVSLYLVLDDDIVAKSVTAQVQFSVMLEKRALFFVKWEKKKALSRSADLKTQGAGACREWSVFAKREALGTMASHGGGSVTIRCDVTVFDAFRAEAAVPKPKLAPVPPSELQKHLGDLLQSGRGADVVFEIDGCERFPAHRCVLSARSPVISAELLGARAREGDAAAAAPAGVVRVESVEARVFRALLGFAYTDALPEVEKVEENSVYADLLAAADRFSLERLKVMYANKLCERVDAGTVKTTLALAERHRCDGLKEACLDFLADPLSNTRFFLFSEDLIDMLAS</sequence>
<dbReference type="InterPro" id="IPR056423">
    <property type="entry name" value="BACK_BPM_SPOP"/>
</dbReference>
<evidence type="ECO:0000313" key="5">
    <source>
        <dbReference type="Proteomes" id="UP000004995"/>
    </source>
</evidence>
<dbReference type="Pfam" id="PF24570">
    <property type="entry name" value="BACK_BPM_SPOP"/>
    <property type="match status" value="1"/>
</dbReference>
<dbReference type="InterPro" id="IPR002083">
    <property type="entry name" value="MATH/TRAF_dom"/>
</dbReference>
<dbReference type="HOGENOM" id="CLU_004253_2_0_1"/>
<dbReference type="eggNOG" id="KOG1987">
    <property type="taxonomic scope" value="Eukaryota"/>
</dbReference>
<dbReference type="Pfam" id="PF22486">
    <property type="entry name" value="MATH_2"/>
    <property type="match status" value="1"/>
</dbReference>